<reference evidence="2 3" key="1">
    <citation type="submission" date="2013-12" db="EMBL/GenBank/DDBJ databases">
        <authorList>
            <person name="Cubeta M."/>
            <person name="Pakala S."/>
            <person name="Fedorova N."/>
            <person name="Thomas E."/>
            <person name="Dean R."/>
            <person name="Jabaji S."/>
            <person name="Neate S."/>
            <person name="Toda T."/>
            <person name="Tavantzis S."/>
            <person name="Vilgalys R."/>
            <person name="Bharathan N."/>
            <person name="Pakala S."/>
            <person name="Losada L.S."/>
            <person name="Zafar N."/>
            <person name="Nierman W."/>
        </authorList>
    </citation>
    <scope>NUCLEOTIDE SEQUENCE [LARGE SCALE GENOMIC DNA]</scope>
    <source>
        <strain evidence="2 3">123E</strain>
    </source>
</reference>
<gene>
    <name evidence="2" type="ORF">V565_247380</name>
</gene>
<dbReference type="OrthoDB" id="3230271at2759"/>
<feature type="region of interest" description="Disordered" evidence="1">
    <location>
        <begin position="372"/>
        <end position="396"/>
    </location>
</feature>
<sequence length="426" mass="47897">MALSTLRYTNPAATLSSESLYIYPIFNTSRNHVPLCETTGIYEADHIREMLIEYGPKHNDHPSPYNATHPDVLERRMYQKPDVESYSRGDRGLRWYVGAQTSHALNGAHFHALQSFGDALQPVNWNRDLPFLPYDFDTELAHLGMGPLPRPATFHEHLYQIPFESLGELQRTVHHNSFFAMCLYATSLVINAVKMNHHHNLAYANYMRGSPGLVSAHRYWCRLRGFPVLDHSEDDESAADFNEYIEEPKDADNLAADTSPPRASPMEEDEPEGSPDYPSFSFEEWRAGALQGAIGPFGRDPFAFTVLNSVRRIPGRSDDLHPIAANDATGSSTAPVDPSHNLERVISRLEALAVSLVHGEPVERYGTPIPGWDWPTEPAPPEAPAMGPPEWDIAPRIASPPLTWEEYWSSMRKEGTDLKEGKEEDK</sequence>
<proteinExistence type="predicted"/>
<dbReference type="Proteomes" id="UP000027456">
    <property type="component" value="Unassembled WGS sequence"/>
</dbReference>
<dbReference type="HOGENOM" id="CLU_055505_0_0_1"/>
<accession>A0A074S6Q4</accession>
<name>A0A074S6Q4_9AGAM</name>
<keyword evidence="3" id="KW-1185">Reference proteome</keyword>
<feature type="region of interest" description="Disordered" evidence="1">
    <location>
        <begin position="246"/>
        <end position="276"/>
    </location>
</feature>
<evidence type="ECO:0000256" key="1">
    <source>
        <dbReference type="SAM" id="MobiDB-lite"/>
    </source>
</evidence>
<protein>
    <submittedName>
        <fullName evidence="2">Uncharacterized protein</fullName>
    </submittedName>
</protein>
<organism evidence="2 3">
    <name type="scientific">Rhizoctonia solani 123E</name>
    <dbReference type="NCBI Taxonomy" id="1423351"/>
    <lineage>
        <taxon>Eukaryota</taxon>
        <taxon>Fungi</taxon>
        <taxon>Dikarya</taxon>
        <taxon>Basidiomycota</taxon>
        <taxon>Agaricomycotina</taxon>
        <taxon>Agaricomycetes</taxon>
        <taxon>Cantharellales</taxon>
        <taxon>Ceratobasidiaceae</taxon>
        <taxon>Rhizoctonia</taxon>
    </lineage>
</organism>
<evidence type="ECO:0000313" key="3">
    <source>
        <dbReference type="Proteomes" id="UP000027456"/>
    </source>
</evidence>
<dbReference type="EMBL" id="AZST01001554">
    <property type="protein sequence ID" value="KEP45717.1"/>
    <property type="molecule type" value="Genomic_DNA"/>
</dbReference>
<comment type="caution">
    <text evidence="2">The sequence shown here is derived from an EMBL/GenBank/DDBJ whole genome shotgun (WGS) entry which is preliminary data.</text>
</comment>
<dbReference type="AlphaFoldDB" id="A0A074S6Q4"/>
<feature type="compositionally biased region" description="Pro residues" evidence="1">
    <location>
        <begin position="377"/>
        <end position="387"/>
    </location>
</feature>
<evidence type="ECO:0000313" key="2">
    <source>
        <dbReference type="EMBL" id="KEP45717.1"/>
    </source>
</evidence>